<dbReference type="CDD" id="cd07377">
    <property type="entry name" value="WHTH_GntR"/>
    <property type="match status" value="1"/>
</dbReference>
<evidence type="ECO:0000256" key="2">
    <source>
        <dbReference type="ARBA" id="ARBA00023125"/>
    </source>
</evidence>
<sequence length="267" mass="28241">MPPTVPWVSPPDPQSATPVYLQVEGALERAIREGQLAGGDALPAERDLAALFGVSRVTVRQALAQLAARGLLSRRHGSGTFVTPLAPVREQGSSAEVPTTTAPRPLGLLSSFTDDARSRGLAPGARVLNFESGRPTAQEAMSLALSPQAAVYRVRRLRTAGGEPLAVEESTLPAALVGHLAAADLTDASLYALLAGRGLQPQRAIRHLRAVNADAAHAAWLELPQGAALLATERVSWTAAGQPIEFARAHYRGDRYDFVMELQGETP</sequence>
<dbReference type="Gene3D" id="3.40.1410.10">
    <property type="entry name" value="Chorismate lyase-like"/>
    <property type="match status" value="1"/>
</dbReference>
<dbReference type="SUPFAM" id="SSF64288">
    <property type="entry name" value="Chorismate lyase-like"/>
    <property type="match status" value="1"/>
</dbReference>
<gene>
    <name evidence="5" type="ORF">ACFSR9_05200</name>
</gene>
<evidence type="ECO:0000256" key="3">
    <source>
        <dbReference type="ARBA" id="ARBA00023163"/>
    </source>
</evidence>
<feature type="domain" description="HTH gntR-type" evidence="4">
    <location>
        <begin position="17"/>
        <end position="85"/>
    </location>
</feature>
<evidence type="ECO:0000313" key="5">
    <source>
        <dbReference type="EMBL" id="MFD2608838.1"/>
    </source>
</evidence>
<name>A0ABW5P1W4_9DEIO</name>
<keyword evidence="3" id="KW-0804">Transcription</keyword>
<dbReference type="PANTHER" id="PTHR44846">
    <property type="entry name" value="MANNOSYL-D-GLYCERATE TRANSPORT/METABOLISM SYSTEM REPRESSOR MNGR-RELATED"/>
    <property type="match status" value="1"/>
</dbReference>
<comment type="caution">
    <text evidence="5">The sequence shown here is derived from an EMBL/GenBank/DDBJ whole genome shotgun (WGS) entry which is preliminary data.</text>
</comment>
<proteinExistence type="predicted"/>
<dbReference type="SMART" id="SM00345">
    <property type="entry name" value="HTH_GNTR"/>
    <property type="match status" value="1"/>
</dbReference>
<keyword evidence="1" id="KW-0805">Transcription regulation</keyword>
<dbReference type="EMBL" id="JBHUMK010000020">
    <property type="protein sequence ID" value="MFD2608838.1"/>
    <property type="molecule type" value="Genomic_DNA"/>
</dbReference>
<dbReference type="InterPro" id="IPR000524">
    <property type="entry name" value="Tscrpt_reg_HTH_GntR"/>
</dbReference>
<dbReference type="Proteomes" id="UP001597475">
    <property type="component" value="Unassembled WGS sequence"/>
</dbReference>
<dbReference type="RefSeq" id="WP_386843719.1">
    <property type="nucleotide sequence ID" value="NZ_JBHUMK010000020.1"/>
</dbReference>
<dbReference type="InterPro" id="IPR036388">
    <property type="entry name" value="WH-like_DNA-bd_sf"/>
</dbReference>
<evidence type="ECO:0000313" key="6">
    <source>
        <dbReference type="Proteomes" id="UP001597475"/>
    </source>
</evidence>
<dbReference type="InterPro" id="IPR050679">
    <property type="entry name" value="Bact_HTH_transcr_reg"/>
</dbReference>
<organism evidence="5 6">
    <name type="scientific">Deinococcus taklimakanensis</name>
    <dbReference type="NCBI Taxonomy" id="536443"/>
    <lineage>
        <taxon>Bacteria</taxon>
        <taxon>Thermotogati</taxon>
        <taxon>Deinococcota</taxon>
        <taxon>Deinococci</taxon>
        <taxon>Deinococcales</taxon>
        <taxon>Deinococcaceae</taxon>
        <taxon>Deinococcus</taxon>
    </lineage>
</organism>
<dbReference type="PRINTS" id="PR00035">
    <property type="entry name" value="HTHGNTR"/>
</dbReference>
<keyword evidence="2" id="KW-0238">DNA-binding</keyword>
<dbReference type="Pfam" id="PF07702">
    <property type="entry name" value="UTRA"/>
    <property type="match status" value="1"/>
</dbReference>
<dbReference type="SMART" id="SM00866">
    <property type="entry name" value="UTRA"/>
    <property type="match status" value="1"/>
</dbReference>
<dbReference type="PROSITE" id="PS50949">
    <property type="entry name" value="HTH_GNTR"/>
    <property type="match status" value="1"/>
</dbReference>
<dbReference type="InterPro" id="IPR011663">
    <property type="entry name" value="UTRA"/>
</dbReference>
<reference evidence="6" key="1">
    <citation type="journal article" date="2019" name="Int. J. Syst. Evol. Microbiol.">
        <title>The Global Catalogue of Microorganisms (GCM) 10K type strain sequencing project: providing services to taxonomists for standard genome sequencing and annotation.</title>
        <authorList>
            <consortium name="The Broad Institute Genomics Platform"/>
            <consortium name="The Broad Institute Genome Sequencing Center for Infectious Disease"/>
            <person name="Wu L."/>
            <person name="Ma J."/>
        </authorList>
    </citation>
    <scope>NUCLEOTIDE SEQUENCE [LARGE SCALE GENOMIC DNA]</scope>
    <source>
        <strain evidence="6">KCTC 33842</strain>
    </source>
</reference>
<dbReference type="PANTHER" id="PTHR44846:SF1">
    <property type="entry name" value="MANNOSYL-D-GLYCERATE TRANSPORT_METABOLISM SYSTEM REPRESSOR MNGR-RELATED"/>
    <property type="match status" value="1"/>
</dbReference>
<dbReference type="InterPro" id="IPR036390">
    <property type="entry name" value="WH_DNA-bd_sf"/>
</dbReference>
<evidence type="ECO:0000259" key="4">
    <source>
        <dbReference type="PROSITE" id="PS50949"/>
    </source>
</evidence>
<dbReference type="Pfam" id="PF00392">
    <property type="entry name" value="GntR"/>
    <property type="match status" value="1"/>
</dbReference>
<evidence type="ECO:0000256" key="1">
    <source>
        <dbReference type="ARBA" id="ARBA00023015"/>
    </source>
</evidence>
<keyword evidence="6" id="KW-1185">Reference proteome</keyword>
<dbReference type="InterPro" id="IPR028978">
    <property type="entry name" value="Chorismate_lyase_/UTRA_dom_sf"/>
</dbReference>
<dbReference type="SUPFAM" id="SSF46785">
    <property type="entry name" value="Winged helix' DNA-binding domain"/>
    <property type="match status" value="1"/>
</dbReference>
<accession>A0ABW5P1W4</accession>
<dbReference type="Gene3D" id="1.10.10.10">
    <property type="entry name" value="Winged helix-like DNA-binding domain superfamily/Winged helix DNA-binding domain"/>
    <property type="match status" value="1"/>
</dbReference>
<protein>
    <submittedName>
        <fullName evidence="5">GntR family transcriptional regulator</fullName>
    </submittedName>
</protein>